<dbReference type="Pfam" id="PF23914">
    <property type="entry name" value="TPR_CcmH_CycH"/>
    <property type="match status" value="1"/>
</dbReference>
<dbReference type="AlphaFoldDB" id="A0A0C2YNP7"/>
<dbReference type="PANTHER" id="PTHR14017">
    <property type="entry name" value="LYSINE-SPECIFIC DEMETHYLASE"/>
    <property type="match status" value="1"/>
</dbReference>
<evidence type="ECO:0000256" key="4">
    <source>
        <dbReference type="ARBA" id="ARBA00022803"/>
    </source>
</evidence>
<feature type="repeat" description="TPR" evidence="9">
    <location>
        <begin position="223"/>
        <end position="256"/>
    </location>
</feature>
<feature type="repeat" description="TPR" evidence="9">
    <location>
        <begin position="184"/>
        <end position="217"/>
    </location>
</feature>
<dbReference type="GO" id="GO:0017053">
    <property type="term" value="C:transcription repressor complex"/>
    <property type="evidence" value="ECO:0007669"/>
    <property type="project" value="TreeGrafter"/>
</dbReference>
<keyword evidence="4 9" id="KW-0802">TPR repeat</keyword>
<feature type="compositionally biased region" description="Polar residues" evidence="10">
    <location>
        <begin position="30"/>
        <end position="51"/>
    </location>
</feature>
<dbReference type="InterPro" id="IPR019734">
    <property type="entry name" value="TPR_rpt"/>
</dbReference>
<dbReference type="HOGENOM" id="CLU_003728_4_1_1"/>
<reference evidence="12 13" key="1">
    <citation type="submission" date="2014-04" db="EMBL/GenBank/DDBJ databases">
        <authorList>
            <consortium name="DOE Joint Genome Institute"/>
            <person name="Kuo A."/>
            <person name="Kohler A."/>
            <person name="Nagy L.G."/>
            <person name="Floudas D."/>
            <person name="Copeland A."/>
            <person name="Barry K.W."/>
            <person name="Cichocki N."/>
            <person name="Veneault-Fourrey C."/>
            <person name="LaButti K."/>
            <person name="Lindquist E.A."/>
            <person name="Lipzen A."/>
            <person name="Lundell T."/>
            <person name="Morin E."/>
            <person name="Murat C."/>
            <person name="Sun H."/>
            <person name="Tunlid A."/>
            <person name="Henrissat B."/>
            <person name="Grigoriev I.V."/>
            <person name="Hibbett D.S."/>
            <person name="Martin F."/>
            <person name="Nordberg H.P."/>
            <person name="Cantor M.N."/>
            <person name="Hua S.X."/>
        </authorList>
    </citation>
    <scope>NUCLEOTIDE SEQUENCE [LARGE SCALE GENOMIC DNA]</scope>
    <source>
        <strain evidence="12 13">Foug A</strain>
    </source>
</reference>
<dbReference type="PROSITE" id="PS50005">
    <property type="entry name" value="TPR"/>
    <property type="match status" value="8"/>
</dbReference>
<feature type="repeat" description="TPR" evidence="9">
    <location>
        <begin position="64"/>
        <end position="97"/>
    </location>
</feature>
<dbReference type="STRING" id="1036808.A0A0C2YNP7"/>
<feature type="non-terminal residue" evidence="12">
    <location>
        <position position="477"/>
    </location>
</feature>
<dbReference type="Pfam" id="PF07719">
    <property type="entry name" value="TPR_2"/>
    <property type="match status" value="2"/>
</dbReference>
<dbReference type="InterPro" id="IPR051630">
    <property type="entry name" value="Corepressor-Demethylase"/>
</dbReference>
<dbReference type="FunFam" id="1.25.40.10:FF:000078">
    <property type="entry name" value="Transcriptional corepressor Cyc8"/>
    <property type="match status" value="1"/>
</dbReference>
<proteinExistence type="inferred from homology"/>
<keyword evidence="13" id="KW-1185">Reference proteome</keyword>
<accession>A0A0C2YNP7</accession>
<reference evidence="13" key="2">
    <citation type="submission" date="2015-01" db="EMBL/GenBank/DDBJ databases">
        <title>Evolutionary Origins and Diversification of the Mycorrhizal Mutualists.</title>
        <authorList>
            <consortium name="DOE Joint Genome Institute"/>
            <consortium name="Mycorrhizal Genomics Consortium"/>
            <person name="Kohler A."/>
            <person name="Kuo A."/>
            <person name="Nagy L.G."/>
            <person name="Floudas D."/>
            <person name="Copeland A."/>
            <person name="Barry K.W."/>
            <person name="Cichocki N."/>
            <person name="Veneault-Fourrey C."/>
            <person name="LaButti K."/>
            <person name="Lindquist E.A."/>
            <person name="Lipzen A."/>
            <person name="Lundell T."/>
            <person name="Morin E."/>
            <person name="Murat C."/>
            <person name="Riley R."/>
            <person name="Ohm R."/>
            <person name="Sun H."/>
            <person name="Tunlid A."/>
            <person name="Henrissat B."/>
            <person name="Grigoriev I.V."/>
            <person name="Hibbett D.S."/>
            <person name="Martin F."/>
        </authorList>
    </citation>
    <scope>NUCLEOTIDE SEQUENCE [LARGE SCALE GENOMIC DNA]</scope>
    <source>
        <strain evidence="13">Foug A</strain>
    </source>
</reference>
<keyword evidence="6" id="KW-0804">Transcription</keyword>
<dbReference type="InterPro" id="IPR011990">
    <property type="entry name" value="TPR-like_helical_dom_sf"/>
</dbReference>
<feature type="repeat" description="TPR" evidence="9">
    <location>
        <begin position="98"/>
        <end position="131"/>
    </location>
</feature>
<dbReference type="SUPFAM" id="SSF48452">
    <property type="entry name" value="TPR-like"/>
    <property type="match status" value="1"/>
</dbReference>
<keyword evidence="3" id="KW-0677">Repeat</keyword>
<dbReference type="InterPro" id="IPR056413">
    <property type="entry name" value="TPR_CcmH_CycH"/>
</dbReference>
<evidence type="ECO:0000256" key="6">
    <source>
        <dbReference type="ARBA" id="ARBA00023163"/>
    </source>
</evidence>
<evidence type="ECO:0000256" key="9">
    <source>
        <dbReference type="PROSITE-ProRule" id="PRU00339"/>
    </source>
</evidence>
<evidence type="ECO:0000256" key="2">
    <source>
        <dbReference type="ARBA" id="ARBA00022491"/>
    </source>
</evidence>
<evidence type="ECO:0000256" key="5">
    <source>
        <dbReference type="ARBA" id="ARBA00023015"/>
    </source>
</evidence>
<feature type="repeat" description="TPR" evidence="9">
    <location>
        <begin position="332"/>
        <end position="365"/>
    </location>
</feature>
<evidence type="ECO:0000313" key="13">
    <source>
        <dbReference type="Proteomes" id="UP000053989"/>
    </source>
</evidence>
<evidence type="ECO:0000256" key="7">
    <source>
        <dbReference type="ARBA" id="ARBA00023242"/>
    </source>
</evidence>
<feature type="repeat" description="TPR" evidence="9">
    <location>
        <begin position="366"/>
        <end position="399"/>
    </location>
</feature>
<organism evidence="12 13">
    <name type="scientific">Scleroderma citrinum Foug A</name>
    <dbReference type="NCBI Taxonomy" id="1036808"/>
    <lineage>
        <taxon>Eukaryota</taxon>
        <taxon>Fungi</taxon>
        <taxon>Dikarya</taxon>
        <taxon>Basidiomycota</taxon>
        <taxon>Agaricomycotina</taxon>
        <taxon>Agaricomycetes</taxon>
        <taxon>Agaricomycetidae</taxon>
        <taxon>Boletales</taxon>
        <taxon>Sclerodermatineae</taxon>
        <taxon>Sclerodermataceae</taxon>
        <taxon>Scleroderma</taxon>
    </lineage>
</organism>
<dbReference type="GO" id="GO:0000978">
    <property type="term" value="F:RNA polymerase II cis-regulatory region sequence-specific DNA binding"/>
    <property type="evidence" value="ECO:0007669"/>
    <property type="project" value="TreeGrafter"/>
</dbReference>
<dbReference type="OrthoDB" id="418911at2759"/>
<dbReference type="PROSITE" id="PS50293">
    <property type="entry name" value="TPR_REGION"/>
    <property type="match status" value="1"/>
</dbReference>
<name>A0A0C2YNP7_9AGAM</name>
<evidence type="ECO:0000256" key="1">
    <source>
        <dbReference type="ARBA" id="ARBA00004123"/>
    </source>
</evidence>
<feature type="region of interest" description="Disordered" evidence="10">
    <location>
        <begin position="11"/>
        <end position="51"/>
    </location>
</feature>
<gene>
    <name evidence="12" type="ORF">SCLCIDRAFT_57107</name>
</gene>
<dbReference type="EMBL" id="KN822263">
    <property type="protein sequence ID" value="KIM51368.1"/>
    <property type="molecule type" value="Genomic_DNA"/>
</dbReference>
<keyword evidence="2" id="KW-0678">Repressor</keyword>
<dbReference type="SMART" id="SM00028">
    <property type="entry name" value="TPR"/>
    <property type="match status" value="10"/>
</dbReference>
<evidence type="ECO:0000313" key="12">
    <source>
        <dbReference type="EMBL" id="KIM51368.1"/>
    </source>
</evidence>
<dbReference type="GO" id="GO:0005634">
    <property type="term" value="C:nucleus"/>
    <property type="evidence" value="ECO:0007669"/>
    <property type="project" value="UniProtKB-SubCell"/>
</dbReference>
<protein>
    <recommendedName>
        <fullName evidence="11">Cytochrome c-type biogenesis protein H TPR domain-containing protein</fullName>
    </recommendedName>
</protein>
<feature type="repeat" description="TPR" evidence="9">
    <location>
        <begin position="260"/>
        <end position="293"/>
    </location>
</feature>
<dbReference type="GO" id="GO:0000122">
    <property type="term" value="P:negative regulation of transcription by RNA polymerase II"/>
    <property type="evidence" value="ECO:0007669"/>
    <property type="project" value="TreeGrafter"/>
</dbReference>
<comment type="similarity">
    <text evidence="8">Belongs to the CYC8/SSN6 family.</text>
</comment>
<dbReference type="InterPro" id="IPR013105">
    <property type="entry name" value="TPR_2"/>
</dbReference>
<dbReference type="Gene3D" id="1.25.40.10">
    <property type="entry name" value="Tetratricopeptide repeat domain"/>
    <property type="match status" value="3"/>
</dbReference>
<evidence type="ECO:0000259" key="11">
    <source>
        <dbReference type="Pfam" id="PF23914"/>
    </source>
</evidence>
<dbReference type="GO" id="GO:0031490">
    <property type="term" value="F:chromatin DNA binding"/>
    <property type="evidence" value="ECO:0007669"/>
    <property type="project" value="TreeGrafter"/>
</dbReference>
<evidence type="ECO:0000256" key="8">
    <source>
        <dbReference type="ARBA" id="ARBA00061082"/>
    </source>
</evidence>
<dbReference type="PANTHER" id="PTHR14017:SF1">
    <property type="entry name" value="LD02225P"/>
    <property type="match status" value="1"/>
</dbReference>
<keyword evidence="5" id="KW-0805">Transcription regulation</keyword>
<feature type="region of interest" description="Disordered" evidence="10">
    <location>
        <begin position="452"/>
        <end position="477"/>
    </location>
</feature>
<evidence type="ECO:0000256" key="3">
    <source>
        <dbReference type="ARBA" id="ARBA00022737"/>
    </source>
</evidence>
<comment type="subcellular location">
    <subcellularLocation>
        <location evidence="1">Nucleus</location>
    </subcellularLocation>
</comment>
<evidence type="ECO:0000256" key="10">
    <source>
        <dbReference type="SAM" id="MobiDB-lite"/>
    </source>
</evidence>
<feature type="repeat" description="TPR" evidence="9">
    <location>
        <begin position="132"/>
        <end position="165"/>
    </location>
</feature>
<dbReference type="Pfam" id="PF00515">
    <property type="entry name" value="TPR_1"/>
    <property type="match status" value="1"/>
</dbReference>
<dbReference type="Pfam" id="PF14559">
    <property type="entry name" value="TPR_19"/>
    <property type="match status" value="1"/>
</dbReference>
<dbReference type="Proteomes" id="UP000053989">
    <property type="component" value="Unassembled WGS sequence"/>
</dbReference>
<feature type="domain" description="Cytochrome c-type biogenesis protein H TPR" evidence="11">
    <location>
        <begin position="63"/>
        <end position="164"/>
    </location>
</feature>
<dbReference type="SUPFAM" id="SSF81901">
    <property type="entry name" value="HCP-like"/>
    <property type="match status" value="1"/>
</dbReference>
<sequence length="477" mass="53428">MHDPHPHALVTHTPHAAPPHLNGNAAVHPSTPNHASAAATQLVSPTNPNNAPASTIHKLALANEQTWLLIGRVAEQMGDLEHAITAYENALRHNPLSLSGLTQVAGIARIKENYPKAIEYFQRVLQLQEDNGEVWSALGHCYLMQDDLQKAYSAYQQALYLLPNPKVRPRPPLSVPCSSAQEDPKLWYGIGILYDRYGSLDHAEEAFASVLKMDKELDFDKANEILFRLGIIYKQQGKYDESLSCFDRILRNPPSPLAHADIWFQIGHVYEQQNDYLRAKDAYERVVADNPTHAKVLQQLGWLYHQDGSSFQNQELAIQYLTKSLEADPSDAQSWYLLGRAYMAGQKYNKAYEAYQQAVYRDGRNPTFWCSIGVLYFQINQFRDALDAYSRAIRINPYISEVWFDLGSLYESCNNQISDAIDAYARAAELDPGNPVITQRLHLLKNAQATGSQLPAAPGPQDVHPTAYANPTVPPPG</sequence>
<keyword evidence="7" id="KW-0539">Nucleus</keyword>
<dbReference type="InParanoid" id="A0A0C2YNP7"/>